<gene>
    <name evidence="1" type="ORF">HD595_004011</name>
</gene>
<name>A0ABT1K2M1_9ACTN</name>
<accession>A0ABT1K2M1</accession>
<evidence type="ECO:0000313" key="2">
    <source>
        <dbReference type="Proteomes" id="UP001320766"/>
    </source>
</evidence>
<dbReference type="Proteomes" id="UP001320766">
    <property type="component" value="Unassembled WGS sequence"/>
</dbReference>
<sequence length="142" mass="15830">MLEMQKDVIRRIVREVFEQGNVEVVDELLAEDFVDHSLQHARFFSAASDREGFKQMALMARNGLSGLKAELDLVVAEGDLVAARVLATGVHDGPLMGVPPTGKPVDLADFHYFRFKNGKVSEHWNQFNALEVMQQLGVVPQP</sequence>
<dbReference type="Pfam" id="PF07366">
    <property type="entry name" value="SnoaL"/>
    <property type="match status" value="1"/>
</dbReference>
<dbReference type="EMBL" id="JAMZEC010000001">
    <property type="protein sequence ID" value="MCP2347889.1"/>
    <property type="molecule type" value="Genomic_DNA"/>
</dbReference>
<dbReference type="Gene3D" id="3.10.450.50">
    <property type="match status" value="1"/>
</dbReference>
<dbReference type="InterPro" id="IPR032710">
    <property type="entry name" value="NTF2-like_dom_sf"/>
</dbReference>
<proteinExistence type="predicted"/>
<keyword evidence="2" id="KW-1185">Reference proteome</keyword>
<comment type="caution">
    <text evidence="1">The sequence shown here is derived from an EMBL/GenBank/DDBJ whole genome shotgun (WGS) entry which is preliminary data.</text>
</comment>
<dbReference type="PANTHER" id="PTHR38436">
    <property type="entry name" value="POLYKETIDE CYCLASE SNOAL-LIKE DOMAIN"/>
    <property type="match status" value="1"/>
</dbReference>
<dbReference type="SUPFAM" id="SSF54427">
    <property type="entry name" value="NTF2-like"/>
    <property type="match status" value="1"/>
</dbReference>
<evidence type="ECO:0000313" key="1">
    <source>
        <dbReference type="EMBL" id="MCP2347889.1"/>
    </source>
</evidence>
<dbReference type="RefSeq" id="WP_253771192.1">
    <property type="nucleotide sequence ID" value="NZ_BAAAVE010000004.1"/>
</dbReference>
<dbReference type="PANTHER" id="PTHR38436:SF1">
    <property type="entry name" value="ESTER CYCLASE"/>
    <property type="match status" value="1"/>
</dbReference>
<dbReference type="InterPro" id="IPR009959">
    <property type="entry name" value="Cyclase_SnoaL-like"/>
</dbReference>
<organism evidence="1 2">
    <name type="scientific">Nonomuraea roseoviolacea subsp. carminata</name>
    <dbReference type="NCBI Taxonomy" id="160689"/>
    <lineage>
        <taxon>Bacteria</taxon>
        <taxon>Bacillati</taxon>
        <taxon>Actinomycetota</taxon>
        <taxon>Actinomycetes</taxon>
        <taxon>Streptosporangiales</taxon>
        <taxon>Streptosporangiaceae</taxon>
        <taxon>Nonomuraea</taxon>
    </lineage>
</organism>
<reference evidence="1 2" key="1">
    <citation type="submission" date="2022-06" db="EMBL/GenBank/DDBJ databases">
        <title>Sequencing the genomes of 1000 actinobacteria strains.</title>
        <authorList>
            <person name="Klenk H.-P."/>
        </authorList>
    </citation>
    <scope>NUCLEOTIDE SEQUENCE [LARGE SCALE GENOMIC DNA]</scope>
    <source>
        <strain evidence="1 2">DSM 44170</strain>
    </source>
</reference>
<protein>
    <submittedName>
        <fullName evidence="1">Steroid delta-isomerase-like uncharacterized protein</fullName>
    </submittedName>
</protein>